<protein>
    <submittedName>
        <fullName evidence="1">Uncharacterized protein</fullName>
    </submittedName>
</protein>
<dbReference type="Proteomes" id="UP001283361">
    <property type="component" value="Unassembled WGS sequence"/>
</dbReference>
<accession>A0AAE1A8W8</accession>
<organism evidence="1 2">
    <name type="scientific">Elysia crispata</name>
    <name type="common">lettuce slug</name>
    <dbReference type="NCBI Taxonomy" id="231223"/>
    <lineage>
        <taxon>Eukaryota</taxon>
        <taxon>Metazoa</taxon>
        <taxon>Spiralia</taxon>
        <taxon>Lophotrochozoa</taxon>
        <taxon>Mollusca</taxon>
        <taxon>Gastropoda</taxon>
        <taxon>Heterobranchia</taxon>
        <taxon>Euthyneura</taxon>
        <taxon>Panpulmonata</taxon>
        <taxon>Sacoglossa</taxon>
        <taxon>Placobranchoidea</taxon>
        <taxon>Plakobranchidae</taxon>
        <taxon>Elysia</taxon>
    </lineage>
</organism>
<proteinExistence type="predicted"/>
<dbReference type="EMBL" id="JAWDGP010002410">
    <property type="protein sequence ID" value="KAK3783484.1"/>
    <property type="molecule type" value="Genomic_DNA"/>
</dbReference>
<keyword evidence="2" id="KW-1185">Reference proteome</keyword>
<name>A0AAE1A8W8_9GAST</name>
<reference evidence="1" key="1">
    <citation type="journal article" date="2023" name="G3 (Bethesda)">
        <title>A reference genome for the long-term kleptoplast-retaining sea slug Elysia crispata morphotype clarki.</title>
        <authorList>
            <person name="Eastman K.E."/>
            <person name="Pendleton A.L."/>
            <person name="Shaikh M.A."/>
            <person name="Suttiyut T."/>
            <person name="Ogas R."/>
            <person name="Tomko P."/>
            <person name="Gavelis G."/>
            <person name="Widhalm J.R."/>
            <person name="Wisecaver J.H."/>
        </authorList>
    </citation>
    <scope>NUCLEOTIDE SEQUENCE</scope>
    <source>
        <strain evidence="1">ECLA1</strain>
    </source>
</reference>
<dbReference type="AlphaFoldDB" id="A0AAE1A8W8"/>
<evidence type="ECO:0000313" key="1">
    <source>
        <dbReference type="EMBL" id="KAK3783484.1"/>
    </source>
</evidence>
<evidence type="ECO:0000313" key="2">
    <source>
        <dbReference type="Proteomes" id="UP001283361"/>
    </source>
</evidence>
<sequence length="199" mass="22119">MVVVVELGVVAPNPPSPAAGWSLQRLSQMTNNGSNNNRAPRGWRVDSPTPLHKHLTGQTAQDGGSAYCPRCRTRRSGDQEDFHGWSLAREGTAMTCDPQGTIQPIGRRHLTDLVRQDSPFGERLSRTLPRSCTVTYQPRRSAIKAWHLLLLLCQVLTVMAEDRCHTVTLSIHVPRPPQGVFLLHARPAKIEMPGQTMDY</sequence>
<gene>
    <name evidence="1" type="ORF">RRG08_033741</name>
</gene>
<comment type="caution">
    <text evidence="1">The sequence shown here is derived from an EMBL/GenBank/DDBJ whole genome shotgun (WGS) entry which is preliminary data.</text>
</comment>